<dbReference type="OrthoDB" id="348976at2759"/>
<dbReference type="RefSeq" id="XP_018735204.1">
    <property type="nucleotide sequence ID" value="XM_018882968.1"/>
</dbReference>
<keyword evidence="7 10" id="KW-0653">Protein transport</keyword>
<dbReference type="Pfam" id="PF25140">
    <property type="entry name" value="PGAP1_TMD"/>
    <property type="match status" value="1"/>
</dbReference>
<dbReference type="KEGG" id="slb:AWJ20_995"/>
<dbReference type="Proteomes" id="UP000189580">
    <property type="component" value="Chromosome a"/>
</dbReference>
<feature type="region of interest" description="Disordered" evidence="11">
    <location>
        <begin position="1"/>
        <end position="41"/>
    </location>
</feature>
<feature type="transmembrane region" description="Helical" evidence="10">
    <location>
        <begin position="1171"/>
        <end position="1192"/>
    </location>
</feature>
<evidence type="ECO:0000256" key="6">
    <source>
        <dbReference type="ARBA" id="ARBA00022824"/>
    </source>
</evidence>
<dbReference type="InterPro" id="IPR039529">
    <property type="entry name" value="PGAP1/BST1"/>
</dbReference>
<evidence type="ECO:0000256" key="8">
    <source>
        <dbReference type="ARBA" id="ARBA00022989"/>
    </source>
</evidence>
<evidence type="ECO:0000256" key="3">
    <source>
        <dbReference type="ARBA" id="ARBA00022448"/>
    </source>
</evidence>
<evidence type="ECO:0000256" key="7">
    <source>
        <dbReference type="ARBA" id="ARBA00022927"/>
    </source>
</evidence>
<evidence type="ECO:0000256" key="4">
    <source>
        <dbReference type="ARBA" id="ARBA00022692"/>
    </source>
</evidence>
<gene>
    <name evidence="14" type="primary">BST1</name>
    <name evidence="14" type="ORF">AWJ20_995</name>
</gene>
<feature type="domain" description="GPI inositol-deacylase transmembrane" evidence="13">
    <location>
        <begin position="1027"/>
        <end position="1339"/>
    </location>
</feature>
<feature type="transmembrane region" description="Helical" evidence="10">
    <location>
        <begin position="1301"/>
        <end position="1318"/>
    </location>
</feature>
<feature type="compositionally biased region" description="Low complexity" evidence="11">
    <location>
        <begin position="108"/>
        <end position="121"/>
    </location>
</feature>
<dbReference type="GO" id="GO:0005789">
    <property type="term" value="C:endoplasmic reticulum membrane"/>
    <property type="evidence" value="ECO:0007669"/>
    <property type="project" value="UniProtKB-SubCell"/>
</dbReference>
<protein>
    <recommendedName>
        <fullName evidence="10">GPI inositol-deacylase</fullName>
        <ecNumber evidence="10">3.1.-.-</ecNumber>
    </recommendedName>
</protein>
<feature type="compositionally biased region" description="Low complexity" evidence="11">
    <location>
        <begin position="165"/>
        <end position="175"/>
    </location>
</feature>
<evidence type="ECO:0000256" key="11">
    <source>
        <dbReference type="SAM" id="MobiDB-lite"/>
    </source>
</evidence>
<dbReference type="PANTHER" id="PTHR15495">
    <property type="entry name" value="NEGATIVE REGULATOR OF VESICLE FORMATION-RELATED"/>
    <property type="match status" value="1"/>
</dbReference>
<evidence type="ECO:0000313" key="14">
    <source>
        <dbReference type="EMBL" id="ANB12727.1"/>
    </source>
</evidence>
<keyword evidence="8 10" id="KW-1133">Transmembrane helix</keyword>
<proteinExistence type="inferred from homology"/>
<feature type="region of interest" description="Disordered" evidence="11">
    <location>
        <begin position="105"/>
        <end position="176"/>
    </location>
</feature>
<keyword evidence="15" id="KW-1185">Reference proteome</keyword>
<evidence type="ECO:0000256" key="2">
    <source>
        <dbReference type="ARBA" id="ARBA00006931"/>
    </source>
</evidence>
<name>A0A161HJ80_9ASCO</name>
<dbReference type="EMBL" id="CP014501">
    <property type="protein sequence ID" value="ANB12727.1"/>
    <property type="molecule type" value="Genomic_DNA"/>
</dbReference>
<dbReference type="GO" id="GO:0006888">
    <property type="term" value="P:endoplasmic reticulum to Golgi vesicle-mediated transport"/>
    <property type="evidence" value="ECO:0007669"/>
    <property type="project" value="TreeGrafter"/>
</dbReference>
<feature type="transmembrane region" description="Helical" evidence="10">
    <location>
        <begin position="1229"/>
        <end position="1245"/>
    </location>
</feature>
<dbReference type="Gene3D" id="3.40.50.1820">
    <property type="entry name" value="alpha/beta hydrolase"/>
    <property type="match status" value="1"/>
</dbReference>
<feature type="region of interest" description="Disordered" evidence="11">
    <location>
        <begin position="250"/>
        <end position="283"/>
    </location>
</feature>
<feature type="compositionally biased region" description="Polar residues" evidence="11">
    <location>
        <begin position="130"/>
        <end position="144"/>
    </location>
</feature>
<accession>A0A161HJ80</accession>
<feature type="transmembrane region" description="Helical" evidence="10">
    <location>
        <begin position="1133"/>
        <end position="1159"/>
    </location>
</feature>
<feature type="transmembrane region" description="Helical" evidence="10">
    <location>
        <begin position="1027"/>
        <end position="1047"/>
    </location>
</feature>
<dbReference type="GO" id="GO:0050185">
    <property type="term" value="F:phosphatidylinositol deacylase activity"/>
    <property type="evidence" value="ECO:0007669"/>
    <property type="project" value="TreeGrafter"/>
</dbReference>
<evidence type="ECO:0000259" key="12">
    <source>
        <dbReference type="Pfam" id="PF07819"/>
    </source>
</evidence>
<keyword evidence="5 10" id="KW-0378">Hydrolase</keyword>
<keyword evidence="6 10" id="KW-0256">Endoplasmic reticulum</keyword>
<dbReference type="InterPro" id="IPR029058">
    <property type="entry name" value="AB_hydrolase_fold"/>
</dbReference>
<comment type="similarity">
    <text evidence="2 10">Belongs to the GPI inositol-deacylase family.</text>
</comment>
<comment type="function">
    <text evidence="10">Involved in inositol deacylation of GPI-anchored proteins which plays important roles in the quality control and ER-associated degradation of GPI-anchored proteins.</text>
</comment>
<reference evidence="14 15" key="1">
    <citation type="submission" date="2016-02" db="EMBL/GenBank/DDBJ databases">
        <title>Complete genome sequence and transcriptome regulation of the pentose utilising yeast Sugiyamaella lignohabitans.</title>
        <authorList>
            <person name="Bellasio M."/>
            <person name="Peymann A."/>
            <person name="Valli M."/>
            <person name="Sipitzky M."/>
            <person name="Graf A."/>
            <person name="Sauer M."/>
            <person name="Marx H."/>
            <person name="Mattanovich D."/>
        </authorList>
    </citation>
    <scope>NUCLEOTIDE SEQUENCE [LARGE SCALE GENOMIC DNA]</scope>
    <source>
        <strain evidence="14 15">CBS 10342</strain>
    </source>
</reference>
<feature type="compositionally biased region" description="Basic and acidic residues" evidence="11">
    <location>
        <begin position="269"/>
        <end position="282"/>
    </location>
</feature>
<dbReference type="Pfam" id="PF07819">
    <property type="entry name" value="PGAP1"/>
    <property type="match status" value="1"/>
</dbReference>
<sequence length="1347" mass="148589">MSDPGSRRTANRESRANRDGRVGKNARGLGDSIGETSSGASPFESVYVDVATADDVTPEMADVSKSGVYPVIISPTPTSFSPLLPHIDSSTTATNYPSRNFLDDCLQSPSPRIRSRSASFSKQKEVAGSESLSGVASQGSNETGQGFGTPVLNGASGNSDGVAGSSIASSMSSPSTRNYQHYASVEADTVHRSILASRSITPHSHVSSRRPSISLSGPSGQISNSNWAADKLLDIFEYFLSGDSENADGFDGGVNGRTTASDSDDADVDEKHQKTRGGDKIPRTKTAFKPQAIAVSSVSSFVTLAILFASILFISACAFSFITSNPDTKICRLPYMNESYRSFPQFNETSTRLGSRYSLHLYREQNIDPKDKLNGVPVIFIPGNAGSYRQVRSLAAEAAYQFDSLKKSLLDKPDKRGLDFFTTDFGEDLTAFHGRSLLEQAEYLNDAIEFILSLYETNVVPNRRGHKLSNGHMNQVPRPKSVILIGHSMGGIVARTMFTLSNYRPGSINTILTFAAPHSLPPVSSDPYLVEVYETVNRYWRDSFSQDLIGQNSLSHVSVVSIAGGTLDQMIPSDHASVSSMIPPTNGITVFTSTIPFVWSGIDHQAIIWCDQLRKVVAAALLDIVDARVSTKTKSIGDRMQIFSQHFLTGLENESHSYIKPTISDLTKDDEESTVVDETTLDDSELEPDTLLAFDDVNRVLFPDRQHLRIDIGSSARQRRRSSSGSIYQLPIPSSGQFSLLTDQKLVSPTKFSTVDTVDIEQLNQYDSQVEQGVYVLACRYAVDKQNIGGSLLSILDMSKAGATTNSVTLVCKNMASFAKYVPVADASYTNTELAPPDPEKYSSFIHYNASDLSNYDFITVVDSSDVDSQGFLVADIEPERESLFIEVEESNPLLFALKGKSVKISNSSVMVDVSFKTVWSSLLAYHLTVGYNPRGKSSLFRPFFRQYVDDPHESKFYLHLLPDTKVNINVHSIAPFSPFNHKTDVDYHNLHFQVWSDNSSTGDLELLLELDPIASLGKLVLHYRVALAYFPVCITALVFLVQLHVYNISGLFVSFGDGLRIFTARYLLALLAFAAILPTLITLPLVDKLFYLIEPSMDPSTGEGPASAFFLARKNQFFLGLERGHLWVLGPLFILVAVGVCHATYCIVLFIVNLLGRITAPAITTSHDRWLYKLFNTLSIVLLIVSTGVLFPYQLSFVILCLLQLVSAISQQSHLVPVSKIQQQDLNLLHLTISVLIVMIWIMPTNLTTLAVYVHNLRLRLDMPFHPFDNLVSIVPIILLCERINSGHMIPRMARSAKRILTYCMIGYISGYSLIFGMQRMYWIYHLVNFFAGWLWAVYAEVEDGS</sequence>
<comment type="subcellular location">
    <subcellularLocation>
        <location evidence="1">Endoplasmic reticulum membrane</location>
        <topology evidence="1">Multi-pass membrane protein</topology>
    </subcellularLocation>
</comment>
<keyword evidence="3 10" id="KW-0813">Transport</keyword>
<dbReference type="EC" id="3.1.-.-" evidence="10"/>
<dbReference type="GeneID" id="30038088"/>
<evidence type="ECO:0000256" key="10">
    <source>
        <dbReference type="RuleBase" id="RU365011"/>
    </source>
</evidence>
<evidence type="ECO:0000256" key="1">
    <source>
        <dbReference type="ARBA" id="ARBA00004477"/>
    </source>
</evidence>
<feature type="domain" description="GPI inositol-deacylase PGAP1-like alpha/beta" evidence="12">
    <location>
        <begin position="373"/>
        <end position="623"/>
    </location>
</feature>
<feature type="compositionally biased region" description="Basic and acidic residues" evidence="11">
    <location>
        <begin position="10"/>
        <end position="22"/>
    </location>
</feature>
<dbReference type="Pfam" id="PF25141">
    <property type="entry name" value="PGAP1_2nd"/>
    <property type="match status" value="1"/>
</dbReference>
<dbReference type="InterPro" id="IPR056824">
    <property type="entry name" value="PGAP1_TMD"/>
</dbReference>
<feature type="transmembrane region" description="Helical" evidence="10">
    <location>
        <begin position="292"/>
        <end position="322"/>
    </location>
</feature>
<dbReference type="SUPFAM" id="SSF53474">
    <property type="entry name" value="alpha/beta-Hydrolases"/>
    <property type="match status" value="1"/>
</dbReference>
<dbReference type="GO" id="GO:0006505">
    <property type="term" value="P:GPI anchor metabolic process"/>
    <property type="evidence" value="ECO:0007669"/>
    <property type="project" value="TreeGrafter"/>
</dbReference>
<dbReference type="InterPro" id="IPR012908">
    <property type="entry name" value="PGAP1-ab_dom-like"/>
</dbReference>
<dbReference type="PANTHER" id="PTHR15495:SF7">
    <property type="entry name" value="GPI INOSITOL-DEACYLASE"/>
    <property type="match status" value="1"/>
</dbReference>
<feature type="region of interest" description="Disordered" evidence="11">
    <location>
        <begin position="198"/>
        <end position="220"/>
    </location>
</feature>
<evidence type="ECO:0000256" key="5">
    <source>
        <dbReference type="ARBA" id="ARBA00022801"/>
    </source>
</evidence>
<keyword evidence="9 10" id="KW-0472">Membrane</keyword>
<evidence type="ECO:0000259" key="13">
    <source>
        <dbReference type="Pfam" id="PF25140"/>
    </source>
</evidence>
<evidence type="ECO:0000256" key="9">
    <source>
        <dbReference type="ARBA" id="ARBA00023136"/>
    </source>
</evidence>
<feature type="transmembrane region" description="Helical" evidence="10">
    <location>
        <begin position="1067"/>
        <end position="1087"/>
    </location>
</feature>
<keyword evidence="4 10" id="KW-0812">Transmembrane</keyword>
<dbReference type="GO" id="GO:0015031">
    <property type="term" value="P:protein transport"/>
    <property type="evidence" value="ECO:0007669"/>
    <property type="project" value="UniProtKB-KW"/>
</dbReference>
<organism evidence="14 15">
    <name type="scientific">Sugiyamaella lignohabitans</name>
    <dbReference type="NCBI Taxonomy" id="796027"/>
    <lineage>
        <taxon>Eukaryota</taxon>
        <taxon>Fungi</taxon>
        <taxon>Dikarya</taxon>
        <taxon>Ascomycota</taxon>
        <taxon>Saccharomycotina</taxon>
        <taxon>Dipodascomycetes</taxon>
        <taxon>Dipodascales</taxon>
        <taxon>Trichomonascaceae</taxon>
        <taxon>Sugiyamaella</taxon>
    </lineage>
</organism>
<evidence type="ECO:0000313" key="15">
    <source>
        <dbReference type="Proteomes" id="UP000189580"/>
    </source>
</evidence>